<protein>
    <recommendedName>
        <fullName evidence="3">NERD domain-containing protein</fullName>
    </recommendedName>
</protein>
<comment type="caution">
    <text evidence="1">The sequence shown here is derived from an EMBL/GenBank/DDBJ whole genome shotgun (WGS) entry which is preliminary data.</text>
</comment>
<keyword evidence="2" id="KW-1185">Reference proteome</keyword>
<dbReference type="Proteomes" id="UP000004980">
    <property type="component" value="Unassembled WGS sequence"/>
</dbReference>
<evidence type="ECO:0000313" key="1">
    <source>
        <dbReference type="EMBL" id="EIM96449.1"/>
    </source>
</evidence>
<reference evidence="1 2" key="1">
    <citation type="journal article" date="2012" name="J. Bacteriol.">
        <title>Draft Genome Sequence of the Soil Bacterium Burkholderia terrae Strain BS001, Which Interacts with Fungal Surface Structures.</title>
        <authorList>
            <person name="Nazir R."/>
            <person name="Hansen M.A."/>
            <person name="Sorensen S."/>
            <person name="van Elsas J.D."/>
        </authorList>
    </citation>
    <scope>NUCLEOTIDE SEQUENCE [LARGE SCALE GENOMIC DNA]</scope>
    <source>
        <strain evidence="1 2">BS001</strain>
    </source>
</reference>
<evidence type="ECO:0008006" key="3">
    <source>
        <dbReference type="Google" id="ProtNLM"/>
    </source>
</evidence>
<dbReference type="EMBL" id="AKAU01000193">
    <property type="protein sequence ID" value="EIM96449.1"/>
    <property type="molecule type" value="Genomic_DNA"/>
</dbReference>
<proteinExistence type="predicted"/>
<name>A0ABN0FCY1_9BURK</name>
<organism evidence="1 2">
    <name type="scientific">Paraburkholderia hospita</name>
    <dbReference type="NCBI Taxonomy" id="169430"/>
    <lineage>
        <taxon>Bacteria</taxon>
        <taxon>Pseudomonadati</taxon>
        <taxon>Pseudomonadota</taxon>
        <taxon>Betaproteobacteria</taxon>
        <taxon>Burkholderiales</taxon>
        <taxon>Burkholderiaceae</taxon>
        <taxon>Paraburkholderia</taxon>
    </lineage>
</organism>
<accession>A0ABN0FCY1</accession>
<gene>
    <name evidence="1" type="ORF">WQE_33866</name>
</gene>
<sequence length="223" mass="25153">MTKRCPTCGRMRLDFFMPTQAILGYPNRFAKKPAVADHRRKYIDFSRRLHEVLAPLLGERYSLHEELTVLTSDGLAGHSVRADCLAVTDIGVFVVSRIEWAGKVTQSLEEDKLYVQSAPGMTGIYPCPLRYTAPAVHFLGALLDGFNCPIENIAVFEDDTCEFGTGLPTSYLKLSELHHFFRVRREQVYRKIASRINVDAIDERLRIGCKLIAGARPSQLDHV</sequence>
<evidence type="ECO:0000313" key="2">
    <source>
        <dbReference type="Proteomes" id="UP000004980"/>
    </source>
</evidence>